<protein>
    <submittedName>
        <fullName evidence="3">DNA transformation protein TfoX</fullName>
    </submittedName>
    <submittedName>
        <fullName evidence="4">TfoX/Sxy family DNA transformation protein</fullName>
    </submittedName>
</protein>
<dbReference type="InterPro" id="IPR026256">
    <property type="entry name" value="TfoX-like_gammaprotbact"/>
</dbReference>
<dbReference type="Gene3D" id="1.10.150.20">
    <property type="entry name" value="5' to 3' exonuclease, C-terminal subdomain"/>
    <property type="match status" value="1"/>
</dbReference>
<sequence>MLFLPEQRKAHLLSRIAQYGELTTKSQFGGVSLMIDDVMFAITSNNEFYLKGSGFLETLFKATKMSSYTYLKKGIPIILRYYHITDSLWNNQQKLDQYIDMTYHYSIQEYLGQRKKPCRIKDLPNLGVILEKRLNQIGINQVEELRLIGAKACYLKLMHGHNLKNSELLLSLAGAIVGCHRSVLPSQLKMELLDWYNELSFQ</sequence>
<dbReference type="PIRSF" id="PIRSF028788">
    <property type="entry name" value="TfoX_Sxy"/>
    <property type="match status" value="1"/>
</dbReference>
<reference evidence="5" key="2">
    <citation type="submission" date="2015-06" db="EMBL/GenBank/DDBJ databases">
        <authorList>
            <person name="Urmite Genomes"/>
        </authorList>
    </citation>
    <scope>NUCLEOTIDE SEQUENCE [LARGE SCALE GENOMIC DNA]</scope>
    <source>
        <strain evidence="5">CSUR P1867</strain>
    </source>
</reference>
<dbReference type="Pfam" id="PF04993">
    <property type="entry name" value="TfoX_N"/>
    <property type="match status" value="1"/>
</dbReference>
<dbReference type="PANTHER" id="PTHR36121:SF1">
    <property type="entry name" value="PROTEIN SXY"/>
    <property type="match status" value="1"/>
</dbReference>
<accession>A0A0G4Q068</accession>
<reference evidence="4 6" key="3">
    <citation type="submission" date="2020-12" db="EMBL/GenBank/DDBJ databases">
        <title>Enhanced detection system for hospital associated transmission using whole genome sequencing surveillance.</title>
        <authorList>
            <person name="Harrison L.H."/>
            <person name="Van Tyne D."/>
            <person name="Marsh J.W."/>
            <person name="Griffith M.P."/>
            <person name="Snyder D.J."/>
            <person name="Cooper V.S."/>
            <person name="Mustapha M."/>
        </authorList>
    </citation>
    <scope>NUCLEOTIDE SEQUENCE [LARGE SCALE GENOMIC DNA]</scope>
    <source>
        <strain evidence="4 6">PR00195</strain>
    </source>
</reference>
<evidence type="ECO:0000313" key="6">
    <source>
        <dbReference type="Proteomes" id="UP000619976"/>
    </source>
</evidence>
<dbReference type="Proteomes" id="UP000183920">
    <property type="component" value="Unassembled WGS sequence"/>
</dbReference>
<dbReference type="Gene3D" id="3.30.1460.30">
    <property type="entry name" value="YgaC/TfoX-N like chaperone"/>
    <property type="match status" value="1"/>
</dbReference>
<dbReference type="EMBL" id="CVRY01000001">
    <property type="protein sequence ID" value="CRL59327.1"/>
    <property type="molecule type" value="Genomic_DNA"/>
</dbReference>
<dbReference type="SUPFAM" id="SSF159894">
    <property type="entry name" value="YgaC/TfoX-N like"/>
    <property type="match status" value="1"/>
</dbReference>
<dbReference type="InterPro" id="IPR007077">
    <property type="entry name" value="TfoX_C"/>
</dbReference>
<reference evidence="3" key="1">
    <citation type="submission" date="2015-06" db="EMBL/GenBank/DDBJ databases">
        <authorList>
            <person name="Urmite Genomes Urmite Genomes"/>
        </authorList>
    </citation>
    <scope>NUCLEOTIDE SEQUENCE [LARGE SCALE GENOMIC DNA]</scope>
    <source>
        <strain evidence="3">CSUR P1867</strain>
    </source>
</reference>
<dbReference type="PANTHER" id="PTHR36121">
    <property type="entry name" value="PROTEIN SXY"/>
    <property type="match status" value="1"/>
</dbReference>
<dbReference type="Proteomes" id="UP000619976">
    <property type="component" value="Unassembled WGS sequence"/>
</dbReference>
<dbReference type="AlphaFoldDB" id="A0A0G4Q068"/>
<dbReference type="InterPro" id="IPR007076">
    <property type="entry name" value="TfoX_N"/>
</dbReference>
<keyword evidence="6" id="KW-1185">Reference proteome</keyword>
<proteinExistence type="predicted"/>
<name>A0A0G4Q068_9GAMM</name>
<organism evidence="3 5">
    <name type="scientific">Proteus penneri</name>
    <dbReference type="NCBI Taxonomy" id="102862"/>
    <lineage>
        <taxon>Bacteria</taxon>
        <taxon>Pseudomonadati</taxon>
        <taxon>Pseudomonadota</taxon>
        <taxon>Gammaproteobacteria</taxon>
        <taxon>Enterobacterales</taxon>
        <taxon>Morganellaceae</taxon>
        <taxon>Proteus</taxon>
    </lineage>
</organism>
<feature type="domain" description="TfoX N-terminal" evidence="1">
    <location>
        <begin position="16"/>
        <end position="103"/>
    </location>
</feature>
<evidence type="ECO:0000259" key="2">
    <source>
        <dbReference type="Pfam" id="PF04994"/>
    </source>
</evidence>
<dbReference type="Pfam" id="PF04994">
    <property type="entry name" value="TfoX_C"/>
    <property type="match status" value="1"/>
</dbReference>
<evidence type="ECO:0000259" key="1">
    <source>
        <dbReference type="Pfam" id="PF04993"/>
    </source>
</evidence>
<feature type="domain" description="TfoX C-terminal" evidence="2">
    <location>
        <begin position="119"/>
        <end position="196"/>
    </location>
</feature>
<dbReference type="InterPro" id="IPR047525">
    <property type="entry name" value="TfoX-like"/>
</dbReference>
<accession>A0A379EK86</accession>
<evidence type="ECO:0000313" key="5">
    <source>
        <dbReference type="Proteomes" id="UP000183920"/>
    </source>
</evidence>
<evidence type="ECO:0000313" key="3">
    <source>
        <dbReference type="EMBL" id="CRL59327.1"/>
    </source>
</evidence>
<evidence type="ECO:0000313" key="4">
    <source>
        <dbReference type="EMBL" id="MBJ2117932.1"/>
    </source>
</evidence>
<dbReference type="RefSeq" id="WP_072062773.1">
    <property type="nucleotide sequence ID" value="NZ_CAXOKJ010000006.1"/>
</dbReference>
<dbReference type="EMBL" id="JAEKCB010000004">
    <property type="protein sequence ID" value="MBJ2117932.1"/>
    <property type="molecule type" value="Genomic_DNA"/>
</dbReference>
<dbReference type="GO" id="GO:0030420">
    <property type="term" value="P:establishment of competence for transformation"/>
    <property type="evidence" value="ECO:0007669"/>
    <property type="project" value="InterPro"/>
</dbReference>
<gene>
    <name evidence="3" type="primary">tfoX</name>
    <name evidence="3" type="ORF">BN1804_00385</name>
    <name evidence="4" type="ORF">JFQ69_09700</name>
</gene>